<sequence length="70" mass="7874">MQESTITAKGARHETADMLRLEDLRRLRALEGSLARIDSPPAPRRTPNMMQRAAQAIVRLLLNRGSFGYP</sequence>
<keyword evidence="2" id="KW-1185">Reference proteome</keyword>
<comment type="caution">
    <text evidence="1">The sequence shown here is derived from an EMBL/GenBank/DDBJ whole genome shotgun (WGS) entry which is preliminary data.</text>
</comment>
<organism evidence="1 2">
    <name type="scientific">Roseinatronobacter thiooxidans</name>
    <dbReference type="NCBI Taxonomy" id="121821"/>
    <lineage>
        <taxon>Bacteria</taxon>
        <taxon>Pseudomonadati</taxon>
        <taxon>Pseudomonadota</taxon>
        <taxon>Alphaproteobacteria</taxon>
        <taxon>Rhodobacterales</taxon>
        <taxon>Paracoccaceae</taxon>
        <taxon>Roseinatronobacter</taxon>
    </lineage>
</organism>
<accession>A0A2W7Q0D3</accession>
<proteinExistence type="predicted"/>
<protein>
    <submittedName>
        <fullName evidence="1">Uncharacterized protein</fullName>
    </submittedName>
</protein>
<evidence type="ECO:0000313" key="1">
    <source>
        <dbReference type="EMBL" id="PZX42024.1"/>
    </source>
</evidence>
<reference evidence="1 2" key="1">
    <citation type="submission" date="2018-06" db="EMBL/GenBank/DDBJ databases">
        <title>Genomic Encyclopedia of Archaeal and Bacterial Type Strains, Phase II (KMG-II): from individual species to whole genera.</title>
        <authorList>
            <person name="Goeker M."/>
        </authorList>
    </citation>
    <scope>NUCLEOTIDE SEQUENCE [LARGE SCALE GENOMIC DNA]</scope>
    <source>
        <strain evidence="1 2">DSM 13087</strain>
    </source>
</reference>
<evidence type="ECO:0000313" key="2">
    <source>
        <dbReference type="Proteomes" id="UP000249364"/>
    </source>
</evidence>
<gene>
    <name evidence="1" type="ORF">LY56_02317</name>
</gene>
<dbReference type="AlphaFoldDB" id="A0A2W7Q0D3"/>
<dbReference type="RefSeq" id="WP_071471050.1">
    <property type="nucleotide sequence ID" value="NZ_MEHT01000046.1"/>
</dbReference>
<dbReference type="EMBL" id="QKZQ01000010">
    <property type="protein sequence ID" value="PZX42024.1"/>
    <property type="molecule type" value="Genomic_DNA"/>
</dbReference>
<name>A0A2W7Q0D3_9RHOB</name>
<dbReference type="Proteomes" id="UP000249364">
    <property type="component" value="Unassembled WGS sequence"/>
</dbReference>